<dbReference type="PANTHER" id="PTHR12817:SF0">
    <property type="entry name" value="GEO08327P1"/>
    <property type="match status" value="1"/>
</dbReference>
<dbReference type="AlphaFoldDB" id="A0AAW1R6X9"/>
<dbReference type="GO" id="GO:0005802">
    <property type="term" value="C:trans-Golgi network"/>
    <property type="evidence" value="ECO:0007669"/>
    <property type="project" value="TreeGrafter"/>
</dbReference>
<evidence type="ECO:0000313" key="2">
    <source>
        <dbReference type="EMBL" id="KAK9829429.1"/>
    </source>
</evidence>
<dbReference type="GO" id="GO:0030008">
    <property type="term" value="C:TRAPP complex"/>
    <property type="evidence" value="ECO:0007669"/>
    <property type="project" value="TreeGrafter"/>
</dbReference>
<keyword evidence="3" id="KW-1185">Reference proteome</keyword>
<dbReference type="EMBL" id="JALJOR010000001">
    <property type="protein sequence ID" value="KAK9829429.1"/>
    <property type="molecule type" value="Genomic_DNA"/>
</dbReference>
<evidence type="ECO:0008006" key="4">
    <source>
        <dbReference type="Google" id="ProtNLM"/>
    </source>
</evidence>
<dbReference type="InterPro" id="IPR037992">
    <property type="entry name" value="TRAPPC6/Trs33"/>
</dbReference>
<proteinExistence type="inferred from homology"/>
<gene>
    <name evidence="2" type="ORF">WJX72_005815</name>
</gene>
<dbReference type="GO" id="GO:0005801">
    <property type="term" value="C:cis-Golgi network"/>
    <property type="evidence" value="ECO:0007669"/>
    <property type="project" value="TreeGrafter"/>
</dbReference>
<comment type="caution">
    <text evidence="2">The sequence shown here is derived from an EMBL/GenBank/DDBJ whole genome shotgun (WGS) entry which is preliminary data.</text>
</comment>
<dbReference type="InterPro" id="IPR007194">
    <property type="entry name" value="TRAPP_component"/>
</dbReference>
<dbReference type="Pfam" id="PF04051">
    <property type="entry name" value="TRAPP"/>
    <property type="match status" value="1"/>
</dbReference>
<dbReference type="Gene3D" id="3.30.1380.20">
    <property type="entry name" value="Trafficking protein particle complex subunit 3"/>
    <property type="match status" value="1"/>
</dbReference>
<dbReference type="SUPFAM" id="SSF111126">
    <property type="entry name" value="Ligand-binding domain in the NO signalling and Golgi transport"/>
    <property type="match status" value="1"/>
</dbReference>
<dbReference type="Proteomes" id="UP001489004">
    <property type="component" value="Unassembled WGS sequence"/>
</dbReference>
<dbReference type="PANTHER" id="PTHR12817">
    <property type="entry name" value="TRAFFICKING PROTEIN PARTICLE COMPLEX SUBUNIT 6B"/>
    <property type="match status" value="1"/>
</dbReference>
<reference evidence="2 3" key="1">
    <citation type="journal article" date="2024" name="Nat. Commun.">
        <title>Phylogenomics reveals the evolutionary origins of lichenization in chlorophyte algae.</title>
        <authorList>
            <person name="Puginier C."/>
            <person name="Libourel C."/>
            <person name="Otte J."/>
            <person name="Skaloud P."/>
            <person name="Haon M."/>
            <person name="Grisel S."/>
            <person name="Petersen M."/>
            <person name="Berrin J.G."/>
            <person name="Delaux P.M."/>
            <person name="Dal Grande F."/>
            <person name="Keller J."/>
        </authorList>
    </citation>
    <scope>NUCLEOTIDE SEQUENCE [LARGE SCALE GENOMIC DNA]</scope>
    <source>
        <strain evidence="2 3">SAG 2043</strain>
    </source>
</reference>
<evidence type="ECO:0000256" key="1">
    <source>
        <dbReference type="ARBA" id="ARBA00006218"/>
    </source>
</evidence>
<comment type="similarity">
    <text evidence="1">Belongs to the TRAPP small subunits family. BET3 subfamily.</text>
</comment>
<organism evidence="2 3">
    <name type="scientific">[Myrmecia] bisecta</name>
    <dbReference type="NCBI Taxonomy" id="41462"/>
    <lineage>
        <taxon>Eukaryota</taxon>
        <taxon>Viridiplantae</taxon>
        <taxon>Chlorophyta</taxon>
        <taxon>core chlorophytes</taxon>
        <taxon>Trebouxiophyceae</taxon>
        <taxon>Trebouxiales</taxon>
        <taxon>Trebouxiaceae</taxon>
        <taxon>Myrmecia</taxon>
    </lineage>
</organism>
<accession>A0AAW1R6X9</accession>
<dbReference type="CDD" id="cd14944">
    <property type="entry name" value="TRAPPC6A_Trs33"/>
    <property type="match status" value="1"/>
</dbReference>
<dbReference type="GO" id="GO:0006888">
    <property type="term" value="P:endoplasmic reticulum to Golgi vesicle-mediated transport"/>
    <property type="evidence" value="ECO:0007669"/>
    <property type="project" value="TreeGrafter"/>
</dbReference>
<name>A0AAW1R6X9_9CHLO</name>
<dbReference type="FunFam" id="3.30.1380.20:FF:000008">
    <property type="entry name" value="trafficking protein particle complex subunit 6B"/>
    <property type="match status" value="1"/>
</dbReference>
<dbReference type="InterPro" id="IPR024096">
    <property type="entry name" value="NO_sig/Golgi_transp_ligand-bd"/>
</dbReference>
<sequence length="172" mass="19135">MSFSKSKGRTCSESCLELLSIELVHYYNSQNRAPPAASIEAIGFRVGRQLVERYTKDRPRLGEHLDVIKFICKEFWGDLFKKQVDNLRTNHRGTFVLKDSNFRGLTKLSVDPVLPGCPVSSPSASELAKDYLILPCAIIRGALCHLGVECTVTADATALPACDFTITIKMQR</sequence>
<protein>
    <recommendedName>
        <fullName evidence="4">Trafficking protein particle complex subunit 6B</fullName>
    </recommendedName>
</protein>
<evidence type="ECO:0000313" key="3">
    <source>
        <dbReference type="Proteomes" id="UP001489004"/>
    </source>
</evidence>